<sequence length="371" mass="42546">MAHFIACTKTDDAINVANLFFKEIVRLHGMPRKIVSDRDAKFLSHFWRTLWAKLGTKLLFSTTCHPQTDGLIEVVNRTLSTLLRALIKKNLRTWEDCLPLVEFAYNRNIHSTTGFSHFEIVYGFNPLTPLDLLSLPLSVQVDMDGERKAEFFKDLHAKVRVQIEKKTQHYMKVANKGRIKVIFEPGDWVWFHLRKERFPEKRKSKFLPRGDGAFQVLERINNNVYKLDLPSEYGNVSATFNVSYLFDSDADLRTNPFQGRGDDAPRAYHGLEEHNEDHGEDEQGLQGSKDKLEEHGGCAQLVPSSKEMPKMPFDPLKMPLGPMTRARSKKFKDALTSFVRTHLKDLKSFDEDKGKNIPIDSKLVTLLAIDG</sequence>
<dbReference type="EMBL" id="AWWV01014375">
    <property type="protein sequence ID" value="OMO57356.1"/>
    <property type="molecule type" value="Genomic_DNA"/>
</dbReference>
<proteinExistence type="predicted"/>
<protein>
    <submittedName>
        <fullName evidence="3">Integrase, catalytic core</fullName>
    </submittedName>
</protein>
<dbReference type="InterPro" id="IPR036397">
    <property type="entry name" value="RNaseH_sf"/>
</dbReference>
<dbReference type="InterPro" id="IPR056924">
    <property type="entry name" value="SH3_Tf2-1"/>
</dbReference>
<name>A0A1R3GH03_COCAP</name>
<dbReference type="OrthoDB" id="1000991at2759"/>
<dbReference type="Gramene" id="OMO57356">
    <property type="protein sequence ID" value="OMO57356"/>
    <property type="gene ID" value="CCACVL1_25813"/>
</dbReference>
<feature type="region of interest" description="Disordered" evidence="1">
    <location>
        <begin position="273"/>
        <end position="292"/>
    </location>
</feature>
<gene>
    <name evidence="3" type="ORF">CCACVL1_25813</name>
</gene>
<dbReference type="PROSITE" id="PS50994">
    <property type="entry name" value="INTEGRASE"/>
    <property type="match status" value="1"/>
</dbReference>
<evidence type="ECO:0000259" key="2">
    <source>
        <dbReference type="PROSITE" id="PS50994"/>
    </source>
</evidence>
<dbReference type="AlphaFoldDB" id="A0A1R3GH03"/>
<dbReference type="InterPro" id="IPR001584">
    <property type="entry name" value="Integrase_cat-core"/>
</dbReference>
<evidence type="ECO:0000313" key="4">
    <source>
        <dbReference type="Proteomes" id="UP000188268"/>
    </source>
</evidence>
<dbReference type="GO" id="GO:0003676">
    <property type="term" value="F:nucleic acid binding"/>
    <property type="evidence" value="ECO:0007669"/>
    <property type="project" value="InterPro"/>
</dbReference>
<dbReference type="PANTHER" id="PTHR35046">
    <property type="entry name" value="ZINC KNUCKLE (CCHC-TYPE) FAMILY PROTEIN"/>
    <property type="match status" value="1"/>
</dbReference>
<evidence type="ECO:0000256" key="1">
    <source>
        <dbReference type="SAM" id="MobiDB-lite"/>
    </source>
</evidence>
<accession>A0A1R3GH03</accession>
<keyword evidence="4" id="KW-1185">Reference proteome</keyword>
<dbReference type="InterPro" id="IPR012337">
    <property type="entry name" value="RNaseH-like_sf"/>
</dbReference>
<dbReference type="OMA" id="FEIVYCF"/>
<evidence type="ECO:0000313" key="3">
    <source>
        <dbReference type="EMBL" id="OMO57356.1"/>
    </source>
</evidence>
<dbReference type="STRING" id="210143.A0A1R3GH03"/>
<dbReference type="PANTHER" id="PTHR35046:SF9">
    <property type="entry name" value="RNA-DIRECTED DNA POLYMERASE"/>
    <property type="match status" value="1"/>
</dbReference>
<organism evidence="3 4">
    <name type="scientific">Corchorus capsularis</name>
    <name type="common">Jute</name>
    <dbReference type="NCBI Taxonomy" id="210143"/>
    <lineage>
        <taxon>Eukaryota</taxon>
        <taxon>Viridiplantae</taxon>
        <taxon>Streptophyta</taxon>
        <taxon>Embryophyta</taxon>
        <taxon>Tracheophyta</taxon>
        <taxon>Spermatophyta</taxon>
        <taxon>Magnoliopsida</taxon>
        <taxon>eudicotyledons</taxon>
        <taxon>Gunneridae</taxon>
        <taxon>Pentapetalae</taxon>
        <taxon>rosids</taxon>
        <taxon>malvids</taxon>
        <taxon>Malvales</taxon>
        <taxon>Malvaceae</taxon>
        <taxon>Grewioideae</taxon>
        <taxon>Apeibeae</taxon>
        <taxon>Corchorus</taxon>
    </lineage>
</organism>
<reference evidence="3 4" key="1">
    <citation type="submission" date="2013-09" db="EMBL/GenBank/DDBJ databases">
        <title>Corchorus capsularis genome sequencing.</title>
        <authorList>
            <person name="Alam M."/>
            <person name="Haque M.S."/>
            <person name="Islam M.S."/>
            <person name="Emdad E.M."/>
            <person name="Islam M.M."/>
            <person name="Ahmed B."/>
            <person name="Halim A."/>
            <person name="Hossen Q.M.M."/>
            <person name="Hossain M.Z."/>
            <person name="Ahmed R."/>
            <person name="Khan M.M."/>
            <person name="Islam R."/>
            <person name="Rashid M.M."/>
            <person name="Khan S.A."/>
            <person name="Rahman M.S."/>
            <person name="Alam M."/>
        </authorList>
    </citation>
    <scope>NUCLEOTIDE SEQUENCE [LARGE SCALE GENOMIC DNA]</scope>
    <source>
        <strain evidence="4">cv. CVL-1</strain>
        <tissue evidence="3">Whole seedling</tissue>
    </source>
</reference>
<dbReference type="GO" id="GO:0015074">
    <property type="term" value="P:DNA integration"/>
    <property type="evidence" value="ECO:0007669"/>
    <property type="project" value="InterPro"/>
</dbReference>
<dbReference type="Gene3D" id="3.30.420.10">
    <property type="entry name" value="Ribonuclease H-like superfamily/Ribonuclease H"/>
    <property type="match status" value="1"/>
</dbReference>
<dbReference type="Proteomes" id="UP000188268">
    <property type="component" value="Unassembled WGS sequence"/>
</dbReference>
<dbReference type="SUPFAM" id="SSF53098">
    <property type="entry name" value="Ribonuclease H-like"/>
    <property type="match status" value="1"/>
</dbReference>
<dbReference type="Pfam" id="PF24626">
    <property type="entry name" value="SH3_Tf2-1"/>
    <property type="match status" value="1"/>
</dbReference>
<feature type="domain" description="Integrase catalytic" evidence="2">
    <location>
        <begin position="1"/>
        <end position="125"/>
    </location>
</feature>
<comment type="caution">
    <text evidence="3">The sequence shown here is derived from an EMBL/GenBank/DDBJ whole genome shotgun (WGS) entry which is preliminary data.</text>
</comment>